<sequence>MLRALFDDLPVRRPALEWLDLPAVATGADARDLPVPAPLVRFPHRIHLGGDAYVNARDAPARLSPAQPWHVLHRWGKRLGDADVRAHAVSRARAGGRTAPAAEPEPTWPAREEWLPRVPVLVARERAGSSRGLTMAVKAGHNGERHNHLDVGSYWVAVDVVAHAGQPTYTASSFGPDRYRAWPLRGEWHNVPEPGVTQEPGAASRARDVRFEPTAAGAALSADLAGAYPGVPRWIRSVRLERVR</sequence>
<dbReference type="EMBL" id="JMQI01000057">
    <property type="protein sequence ID" value="KDN19087.1"/>
    <property type="molecule type" value="Genomic_DNA"/>
</dbReference>
<dbReference type="Proteomes" id="UP000027345">
    <property type="component" value="Unassembled WGS sequence"/>
</dbReference>
<dbReference type="STRING" id="287986.DV20_27190"/>
<organism evidence="1 2">
    <name type="scientific">Amycolatopsis rifamycinica</name>
    <dbReference type="NCBI Taxonomy" id="287986"/>
    <lineage>
        <taxon>Bacteria</taxon>
        <taxon>Bacillati</taxon>
        <taxon>Actinomycetota</taxon>
        <taxon>Actinomycetes</taxon>
        <taxon>Pseudonocardiales</taxon>
        <taxon>Pseudonocardiaceae</taxon>
        <taxon>Amycolatopsis</taxon>
    </lineage>
</organism>
<dbReference type="AlphaFoldDB" id="A0A066TZR0"/>
<accession>A0A066TZR0</accession>
<dbReference type="eggNOG" id="COG4225">
    <property type="taxonomic scope" value="Bacteria"/>
</dbReference>
<reference evidence="1 2" key="1">
    <citation type="submission" date="2014-05" db="EMBL/GenBank/DDBJ databases">
        <title>Draft genome sequence of Amycolatopsis rifamycinica DSM 46095.</title>
        <authorList>
            <person name="Lal R."/>
            <person name="Saxena A."/>
            <person name="Kumari R."/>
            <person name="Mukherjee U."/>
            <person name="Singh P."/>
            <person name="Sangwan N."/>
            <person name="Mahato N.K."/>
        </authorList>
    </citation>
    <scope>NUCLEOTIDE SEQUENCE [LARGE SCALE GENOMIC DNA]</scope>
    <source>
        <strain evidence="1 2">DSM 46095</strain>
    </source>
</reference>
<dbReference type="RefSeq" id="WP_235190968.1">
    <property type="nucleotide sequence ID" value="NZ_JMQI01000057.1"/>
</dbReference>
<keyword evidence="2" id="KW-1185">Reference proteome</keyword>
<comment type="caution">
    <text evidence="1">The sequence shown here is derived from an EMBL/GenBank/DDBJ whole genome shotgun (WGS) entry which is preliminary data.</text>
</comment>
<name>A0A066TZR0_9PSEU</name>
<evidence type="ECO:0000313" key="2">
    <source>
        <dbReference type="Proteomes" id="UP000027345"/>
    </source>
</evidence>
<proteinExistence type="predicted"/>
<gene>
    <name evidence="1" type="ORF">DV20_27190</name>
</gene>
<protein>
    <submittedName>
        <fullName evidence="1">Uncharacterized protein</fullName>
    </submittedName>
</protein>
<evidence type="ECO:0000313" key="1">
    <source>
        <dbReference type="EMBL" id="KDN19087.1"/>
    </source>
</evidence>
<dbReference type="Gene3D" id="2.70.98.70">
    <property type="match status" value="1"/>
</dbReference>